<dbReference type="PANTHER" id="PTHR27006:SF562">
    <property type="entry name" value="REPEAT TRANSMEMBRANE PROTEIN KINASE, PUTATIVE-RELATED"/>
    <property type="match status" value="1"/>
</dbReference>
<evidence type="ECO:0000256" key="2">
    <source>
        <dbReference type="SAM" id="SignalP"/>
    </source>
</evidence>
<protein>
    <recommendedName>
        <fullName evidence="5">S-locus receptor kinase C-terminal domain-containing protein</fullName>
    </recommendedName>
</protein>
<comment type="caution">
    <text evidence="3">The sequence shown here is derived from an EMBL/GenBank/DDBJ whole genome shotgun (WGS) entry which is preliminary data.</text>
</comment>
<reference evidence="4" key="1">
    <citation type="journal article" date="2020" name="Nat. Commun.">
        <title>Genome assembly of wild tea tree DASZ reveals pedigree and selection history of tea varieties.</title>
        <authorList>
            <person name="Zhang W."/>
            <person name="Zhang Y."/>
            <person name="Qiu H."/>
            <person name="Guo Y."/>
            <person name="Wan H."/>
            <person name="Zhang X."/>
            <person name="Scossa F."/>
            <person name="Alseekh S."/>
            <person name="Zhang Q."/>
            <person name="Wang P."/>
            <person name="Xu L."/>
            <person name="Schmidt M.H."/>
            <person name="Jia X."/>
            <person name="Li D."/>
            <person name="Zhu A."/>
            <person name="Guo F."/>
            <person name="Chen W."/>
            <person name="Ni D."/>
            <person name="Usadel B."/>
            <person name="Fernie A.R."/>
            <person name="Wen W."/>
        </authorList>
    </citation>
    <scope>NUCLEOTIDE SEQUENCE [LARGE SCALE GENOMIC DNA]</scope>
    <source>
        <strain evidence="4">cv. G240</strain>
    </source>
</reference>
<evidence type="ECO:0000256" key="1">
    <source>
        <dbReference type="SAM" id="MobiDB-lite"/>
    </source>
</evidence>
<feature type="chain" id="PRO_5029844178" description="S-locus receptor kinase C-terminal domain-containing protein" evidence="2">
    <location>
        <begin position="23"/>
        <end position="179"/>
    </location>
</feature>
<gene>
    <name evidence="3" type="ORF">HYC85_013318</name>
</gene>
<accession>A0A7J7H557</accession>
<keyword evidence="2" id="KW-0732">Signal</keyword>
<dbReference type="EMBL" id="JACBKZ010000006">
    <property type="protein sequence ID" value="KAF5947361.1"/>
    <property type="molecule type" value="Genomic_DNA"/>
</dbReference>
<feature type="signal peptide" evidence="2">
    <location>
        <begin position="1"/>
        <end position="22"/>
    </location>
</feature>
<evidence type="ECO:0000313" key="4">
    <source>
        <dbReference type="Proteomes" id="UP000593564"/>
    </source>
</evidence>
<evidence type="ECO:0008006" key="5">
    <source>
        <dbReference type="Google" id="ProtNLM"/>
    </source>
</evidence>
<feature type="region of interest" description="Disordered" evidence="1">
    <location>
        <begin position="155"/>
        <end position="179"/>
    </location>
</feature>
<evidence type="ECO:0000313" key="3">
    <source>
        <dbReference type="EMBL" id="KAF5947361.1"/>
    </source>
</evidence>
<name>A0A7J7H557_CAMSI</name>
<keyword evidence="4" id="KW-1185">Reference proteome</keyword>
<dbReference type="PANTHER" id="PTHR27006">
    <property type="entry name" value="PROMASTIGOTE SURFACE ANTIGEN PROTEIN PSA"/>
    <property type="match status" value="1"/>
</dbReference>
<organism evidence="3 4">
    <name type="scientific">Camellia sinensis</name>
    <name type="common">Tea plant</name>
    <name type="synonym">Thea sinensis</name>
    <dbReference type="NCBI Taxonomy" id="4442"/>
    <lineage>
        <taxon>Eukaryota</taxon>
        <taxon>Viridiplantae</taxon>
        <taxon>Streptophyta</taxon>
        <taxon>Embryophyta</taxon>
        <taxon>Tracheophyta</taxon>
        <taxon>Spermatophyta</taxon>
        <taxon>Magnoliopsida</taxon>
        <taxon>eudicotyledons</taxon>
        <taxon>Gunneridae</taxon>
        <taxon>Pentapetalae</taxon>
        <taxon>asterids</taxon>
        <taxon>Ericales</taxon>
        <taxon>Theaceae</taxon>
        <taxon>Camellia</taxon>
    </lineage>
</organism>
<proteinExistence type="predicted"/>
<reference evidence="3 4" key="2">
    <citation type="submission" date="2020-07" db="EMBL/GenBank/DDBJ databases">
        <title>Genome assembly of wild tea tree DASZ reveals pedigree and selection history of tea varieties.</title>
        <authorList>
            <person name="Zhang W."/>
        </authorList>
    </citation>
    <scope>NUCLEOTIDE SEQUENCE [LARGE SCALE GENOMIC DNA]</scope>
    <source>
        <strain evidence="4">cv. G240</strain>
        <tissue evidence="3">Leaf</tissue>
    </source>
</reference>
<sequence length="179" mass="20116">MLRPLHPATASTLLWAITLCNLEDLGNLEALRRNIKSRERREGNQALRMYDMERSVKNFLDLSEFKEEDKKGIDAWRLWNEEKALDLMDRTLVESCNRGEVLKCINVGFLCVQEDPSDRPNVSNVLSMLTSEAATPLPNPKGPAFVAKKWISSGPSSSFGKPETSSSYNELTVSTEPGR</sequence>
<dbReference type="Gene3D" id="1.10.510.10">
    <property type="entry name" value="Transferase(Phosphotransferase) domain 1"/>
    <property type="match status" value="1"/>
</dbReference>
<dbReference type="SUPFAM" id="SSF56112">
    <property type="entry name" value="Protein kinase-like (PK-like)"/>
    <property type="match status" value="1"/>
</dbReference>
<dbReference type="Proteomes" id="UP000593564">
    <property type="component" value="Unassembled WGS sequence"/>
</dbReference>
<dbReference type="InterPro" id="IPR011009">
    <property type="entry name" value="Kinase-like_dom_sf"/>
</dbReference>
<dbReference type="AlphaFoldDB" id="A0A7J7H557"/>